<evidence type="ECO:0000313" key="2">
    <source>
        <dbReference type="EMBL" id="MCF1751657.1"/>
    </source>
</evidence>
<keyword evidence="3" id="KW-1185">Reference proteome</keyword>
<reference evidence="2 3" key="1">
    <citation type="submission" date="2022-01" db="EMBL/GenBank/DDBJ databases">
        <title>Mariniradius saccharolyticus sp. nov., isolated from sediment of a river.</title>
        <authorList>
            <person name="Liu H."/>
        </authorList>
    </citation>
    <scope>NUCLEOTIDE SEQUENCE [LARGE SCALE GENOMIC DNA]</scope>
    <source>
        <strain evidence="2 3">RY-2</strain>
    </source>
</reference>
<evidence type="ECO:0000313" key="3">
    <source>
        <dbReference type="Proteomes" id="UP001201449"/>
    </source>
</evidence>
<dbReference type="SMART" id="SM00850">
    <property type="entry name" value="LytTR"/>
    <property type="match status" value="1"/>
</dbReference>
<accession>A0ABS9BVD2</accession>
<evidence type="ECO:0000259" key="1">
    <source>
        <dbReference type="PROSITE" id="PS50930"/>
    </source>
</evidence>
<feature type="domain" description="HTH LytTR-type" evidence="1">
    <location>
        <begin position="33"/>
        <end position="131"/>
    </location>
</feature>
<protein>
    <submittedName>
        <fullName evidence="2">LytTR family transcriptional regulator</fullName>
    </submittedName>
</protein>
<dbReference type="Pfam" id="PF04397">
    <property type="entry name" value="LytTR"/>
    <property type="match status" value="1"/>
</dbReference>
<dbReference type="PANTHER" id="PTHR37299:SF1">
    <property type="entry name" value="STAGE 0 SPORULATION PROTEIN A HOMOLOG"/>
    <property type="match status" value="1"/>
</dbReference>
<dbReference type="InterPro" id="IPR007492">
    <property type="entry name" value="LytTR_DNA-bd_dom"/>
</dbReference>
<organism evidence="2 3">
    <name type="scientific">Mariniradius sediminis</name>
    <dbReference type="NCBI Taxonomy" id="2909237"/>
    <lineage>
        <taxon>Bacteria</taxon>
        <taxon>Pseudomonadati</taxon>
        <taxon>Bacteroidota</taxon>
        <taxon>Cytophagia</taxon>
        <taxon>Cytophagales</taxon>
        <taxon>Cyclobacteriaceae</taxon>
        <taxon>Mariniradius</taxon>
    </lineage>
</organism>
<name>A0ABS9BVD2_9BACT</name>
<proteinExistence type="predicted"/>
<sequence length="138" mass="16012">MKELLIEVKKNRNGHHGIDAIEQTKPLLISNGLFIRHKGNLIKIKWSDILWLKGDGNYTTMVTRQHVYSLRNILKEFESILPDKEFFRIHKSYIVRLDEIISINPREILVGTDTVPVGRSYFQELLQGIRKLGTNGTE</sequence>
<dbReference type="InterPro" id="IPR046947">
    <property type="entry name" value="LytR-like"/>
</dbReference>
<comment type="caution">
    <text evidence="2">The sequence shown here is derived from an EMBL/GenBank/DDBJ whole genome shotgun (WGS) entry which is preliminary data.</text>
</comment>
<dbReference type="PANTHER" id="PTHR37299">
    <property type="entry name" value="TRANSCRIPTIONAL REGULATOR-RELATED"/>
    <property type="match status" value="1"/>
</dbReference>
<dbReference type="Proteomes" id="UP001201449">
    <property type="component" value="Unassembled WGS sequence"/>
</dbReference>
<gene>
    <name evidence="2" type="ORF">L0U89_11310</name>
</gene>
<dbReference type="PROSITE" id="PS50930">
    <property type="entry name" value="HTH_LYTTR"/>
    <property type="match status" value="1"/>
</dbReference>
<dbReference type="Gene3D" id="2.40.50.1020">
    <property type="entry name" value="LytTr DNA-binding domain"/>
    <property type="match status" value="1"/>
</dbReference>
<dbReference type="EMBL" id="JAKEVZ010000008">
    <property type="protein sequence ID" value="MCF1751657.1"/>
    <property type="molecule type" value="Genomic_DNA"/>
</dbReference>
<dbReference type="RefSeq" id="WP_234861626.1">
    <property type="nucleotide sequence ID" value="NZ_JAKEVZ010000008.1"/>
</dbReference>